<dbReference type="OrthoDB" id="7106at10239"/>
<feature type="region of interest" description="Disordered" evidence="1">
    <location>
        <begin position="854"/>
        <end position="877"/>
    </location>
</feature>
<evidence type="ECO:0000313" key="2">
    <source>
        <dbReference type="EMBL" id="ABA46989.1"/>
    </source>
</evidence>
<dbReference type="InterPro" id="IPR023346">
    <property type="entry name" value="Lysozyme-like_dom_sf"/>
</dbReference>
<evidence type="ECO:0000256" key="1">
    <source>
        <dbReference type="SAM" id="MobiDB-lite"/>
    </source>
</evidence>
<protein>
    <submittedName>
        <fullName evidence="2">Gp15</fullName>
    </submittedName>
</protein>
<organismHost>
    <name type="scientific">Synechococcus</name>
    <dbReference type="NCBI Taxonomy" id="1129"/>
</organismHost>
<sequence>MAVAVKKSAKIKPYKFVDTKVAISKDSPETQKTLVKSLEKQQQSINNLGVTLNSIASVLKDFRDNQAKLVQLQADSGPKFEARYTTRSGPAKKGGEAAEGTPSMSLPKIGFLESLMGFLKNTVGAAIGVAALDWLSDTNNQKAVKNTITLMVDIMKAVVGFVGAQTKDFIDDMYTLLSDESTPLEKFGVALERIGKFGVSFLAIRYLKNPLKIVNDLGAVLGFFNKNLLNSRNVLIRRASKIAALAAGALLLAKAFENKDEIKAGAKKATESTKEFLQTNEQVQRRSIGGAVPLRAGGGWIDGPQTGYPVSLDGGRSTAFIGHGREYVAQKANGGFVIPFDTPATRGNPNLTGLRMSQASSAGYDLGGMFGDKQSEKDQMMAMKENRTPKFAAGGEMPKFDFGKVGKKYRHPRGDKARDGTCTTGVLKTAEKHNVNFGNVNDYVTTGSDPNNPRGLMAQVIKNYGWGPLPGVGKGRSIRSPYGNVMSNSLTYSQWGEAVTKGLVPTGALVFSTTKGWDYSGGSSGNDSAIAQEGGKKLWSGYWQYDDQYKGKPIGSVYGPSTKEVSVLTHPRGAKGSDTSITIPTTSALNLTGAAKQRTTPEFIGKLTEMCKRLNCDPGDMLAKMASESGLYPNKSHSGGATGLIQFKPNTWSGLNTGKPFSWLRTASAVEQLPYIEKFLKPSFDKAPKGPNGKVSTGHVYVSTFLPAFAGDPEDTVIATKDGSGVQGFSASKVRGWYDGNAGLDGYDPTTGKVVSPDGKITIRELAGRLAAKKKEFGISGGVTTGIASDNTQVALDSNGNVIPPSGLQPPSSTPAITSANAMETFAAGLASFANALGADVDVDAFKKQFAGLAPGEVSRSASSGTSTAPGLSGNASNIGPVAFGDSYASMLSKAPNPEKTMGDGSGSDSDHFRKSSGDGGGNGASKIKPSTVKPENISAPSSSGGGTASSALPAASGAAASAQQSMVQQTKVNIGSRPQREGSSAEIIQRMAKVTADANKRVQQLRSEGAQAVSDANRAAQPTHSVRTQKSGGESISLVDQLNSVNNILG</sequence>
<evidence type="ECO:0000313" key="3">
    <source>
        <dbReference type="Proteomes" id="UP000000909"/>
    </source>
</evidence>
<dbReference type="KEGG" id="vg:4239127"/>
<feature type="compositionally biased region" description="Polar residues" evidence="1">
    <location>
        <begin position="1021"/>
        <end position="1035"/>
    </location>
</feature>
<dbReference type="GeneID" id="4239127"/>
<dbReference type="SUPFAM" id="SSF53955">
    <property type="entry name" value="Lysozyme-like"/>
    <property type="match status" value="1"/>
</dbReference>
<proteinExistence type="predicted"/>
<reference evidence="2 3" key="1">
    <citation type="journal article" date="2007" name="Environ. Microbiol.">
        <title>Genomic and structural analysis of Syn9, a cyanophage infecting marine Prochlorococcus and Synechococcus.</title>
        <authorList>
            <person name="Weigele P.R."/>
            <person name="Pope W.H."/>
            <person name="Pedulla M.L."/>
            <person name="Houtz J.M."/>
            <person name="Smith A.L."/>
            <person name="Conway J.F."/>
            <person name="King J."/>
            <person name="Hatfull G.F."/>
            <person name="Lawrence J.G."/>
            <person name="Hendrix R.W."/>
        </authorList>
    </citation>
    <scope>NUCLEOTIDE SEQUENCE</scope>
</reference>
<keyword evidence="3" id="KW-1185">Reference proteome</keyword>
<feature type="compositionally biased region" description="Polar residues" evidence="1">
    <location>
        <begin position="860"/>
        <end position="877"/>
    </location>
</feature>
<feature type="region of interest" description="Disordered" evidence="1">
    <location>
        <begin position="81"/>
        <end position="101"/>
    </location>
</feature>
<name>Q0QZK8_BPSYS</name>
<dbReference type="Proteomes" id="UP000000909">
    <property type="component" value="Segment"/>
</dbReference>
<feature type="region of interest" description="Disordered" evidence="1">
    <location>
        <begin position="1005"/>
        <end position="1035"/>
    </location>
</feature>
<feature type="region of interest" description="Disordered" evidence="1">
    <location>
        <begin position="890"/>
        <end position="985"/>
    </location>
</feature>
<organism evidence="2 3">
    <name type="scientific">Synechococcus phage syn9</name>
    <dbReference type="NCBI Taxonomy" id="382359"/>
    <lineage>
        <taxon>Viruses</taxon>
        <taxon>Duplodnaviria</taxon>
        <taxon>Heunggongvirae</taxon>
        <taxon>Uroviricota</taxon>
        <taxon>Caudoviricetes</taxon>
        <taxon>Pantevenvirales</taxon>
        <taxon>Kyanoviridae</taxon>
        <taxon>Ormenosvirus</taxon>
        <taxon>Ormenosvirus syn9</taxon>
    </lineage>
</organism>
<dbReference type="EMBL" id="DQ149023">
    <property type="protein sequence ID" value="ABA46989.1"/>
    <property type="molecule type" value="Genomic_DNA"/>
</dbReference>
<accession>Q0QZK8</accession>
<feature type="compositionally biased region" description="Low complexity" evidence="1">
    <location>
        <begin position="939"/>
        <end position="966"/>
    </location>
</feature>
<dbReference type="RefSeq" id="YP_717687.1">
    <property type="nucleotide sequence ID" value="NC_008296.2"/>
</dbReference>